<dbReference type="EMBL" id="GL732588">
    <property type="protein sequence ID" value="EFX73812.1"/>
    <property type="molecule type" value="Genomic_DNA"/>
</dbReference>
<evidence type="ECO:0000256" key="2">
    <source>
        <dbReference type="ARBA" id="ARBA00022525"/>
    </source>
</evidence>
<evidence type="ECO:0000259" key="4">
    <source>
        <dbReference type="PROSITE" id="PS50871"/>
    </source>
</evidence>
<keyword evidence="6" id="KW-1185">Reference proteome</keyword>
<dbReference type="OrthoDB" id="6154955at2759"/>
<feature type="domain" description="C1q" evidence="4">
    <location>
        <begin position="27"/>
        <end position="111"/>
    </location>
</feature>
<dbReference type="InParanoid" id="E9H3A1"/>
<comment type="subcellular location">
    <subcellularLocation>
        <location evidence="1">Secreted</location>
    </subcellularLocation>
</comment>
<evidence type="ECO:0000256" key="1">
    <source>
        <dbReference type="ARBA" id="ARBA00004613"/>
    </source>
</evidence>
<dbReference type="PANTHER" id="PTHR22923:SF62">
    <property type="entry name" value="CVP18"/>
    <property type="match status" value="1"/>
</dbReference>
<dbReference type="PANTHER" id="PTHR22923">
    <property type="entry name" value="CEREBELLIN-RELATED"/>
    <property type="match status" value="1"/>
</dbReference>
<dbReference type="InterPro" id="IPR001073">
    <property type="entry name" value="C1q_dom"/>
</dbReference>
<dbReference type="GO" id="GO:0005615">
    <property type="term" value="C:extracellular space"/>
    <property type="evidence" value="ECO:0000318"/>
    <property type="project" value="GO_Central"/>
</dbReference>
<protein>
    <recommendedName>
        <fullName evidence="4">C1q domain-containing protein</fullName>
    </recommendedName>
</protein>
<gene>
    <name evidence="5" type="ORF">DAPPUDRAFT_252692</name>
</gene>
<keyword evidence="2" id="KW-0964">Secreted</keyword>
<evidence type="ECO:0000313" key="6">
    <source>
        <dbReference type="Proteomes" id="UP000000305"/>
    </source>
</evidence>
<accession>E9H3A1</accession>
<dbReference type="PhylomeDB" id="E9H3A1"/>
<dbReference type="KEGG" id="dpx:DAPPUDRAFT_252692"/>
<keyword evidence="3" id="KW-0732">Signal</keyword>
<dbReference type="InterPro" id="IPR008983">
    <property type="entry name" value="Tumour_necrosis_fac-like_dom"/>
</dbReference>
<dbReference type="PROSITE" id="PS50871">
    <property type="entry name" value="C1Q"/>
    <property type="match status" value="1"/>
</dbReference>
<dbReference type="Gene3D" id="2.60.120.40">
    <property type="match status" value="1"/>
</dbReference>
<sequence>MVESVYCDFTKLPNDAGFQTWIAFKDVKSSSVYFYVQRDTDYYQNGTIPYDVEKLNVGGAMNLQTGIFTTPKQGKYFFSVSGKARIPASSTWIITFRINLYKNSEYVGFFG</sequence>
<dbReference type="HOGENOM" id="CLU_172765_0_0_1"/>
<dbReference type="AlphaFoldDB" id="E9H3A1"/>
<evidence type="ECO:0000313" key="5">
    <source>
        <dbReference type="EMBL" id="EFX73812.1"/>
    </source>
</evidence>
<dbReference type="Pfam" id="PF00386">
    <property type="entry name" value="C1q"/>
    <property type="match status" value="1"/>
</dbReference>
<dbReference type="SUPFAM" id="SSF49842">
    <property type="entry name" value="TNF-like"/>
    <property type="match status" value="1"/>
</dbReference>
<evidence type="ECO:0000256" key="3">
    <source>
        <dbReference type="ARBA" id="ARBA00022729"/>
    </source>
</evidence>
<reference evidence="5 6" key="1">
    <citation type="journal article" date="2011" name="Science">
        <title>The ecoresponsive genome of Daphnia pulex.</title>
        <authorList>
            <person name="Colbourne J.K."/>
            <person name="Pfrender M.E."/>
            <person name="Gilbert D."/>
            <person name="Thomas W.K."/>
            <person name="Tucker A."/>
            <person name="Oakley T.H."/>
            <person name="Tokishita S."/>
            <person name="Aerts A."/>
            <person name="Arnold G.J."/>
            <person name="Basu M.K."/>
            <person name="Bauer D.J."/>
            <person name="Caceres C.E."/>
            <person name="Carmel L."/>
            <person name="Casola C."/>
            <person name="Choi J.H."/>
            <person name="Detter J.C."/>
            <person name="Dong Q."/>
            <person name="Dusheyko S."/>
            <person name="Eads B.D."/>
            <person name="Frohlich T."/>
            <person name="Geiler-Samerotte K.A."/>
            <person name="Gerlach D."/>
            <person name="Hatcher P."/>
            <person name="Jogdeo S."/>
            <person name="Krijgsveld J."/>
            <person name="Kriventseva E.V."/>
            <person name="Kultz D."/>
            <person name="Laforsch C."/>
            <person name="Lindquist E."/>
            <person name="Lopez J."/>
            <person name="Manak J.R."/>
            <person name="Muller J."/>
            <person name="Pangilinan J."/>
            <person name="Patwardhan R.P."/>
            <person name="Pitluck S."/>
            <person name="Pritham E.J."/>
            <person name="Rechtsteiner A."/>
            <person name="Rho M."/>
            <person name="Rogozin I.B."/>
            <person name="Sakarya O."/>
            <person name="Salamov A."/>
            <person name="Schaack S."/>
            <person name="Shapiro H."/>
            <person name="Shiga Y."/>
            <person name="Skalitzky C."/>
            <person name="Smith Z."/>
            <person name="Souvorov A."/>
            <person name="Sung W."/>
            <person name="Tang Z."/>
            <person name="Tsuchiya D."/>
            <person name="Tu H."/>
            <person name="Vos H."/>
            <person name="Wang M."/>
            <person name="Wolf Y.I."/>
            <person name="Yamagata H."/>
            <person name="Yamada T."/>
            <person name="Ye Y."/>
            <person name="Shaw J.R."/>
            <person name="Andrews J."/>
            <person name="Crease T.J."/>
            <person name="Tang H."/>
            <person name="Lucas S.M."/>
            <person name="Robertson H.M."/>
            <person name="Bork P."/>
            <person name="Koonin E.V."/>
            <person name="Zdobnov E.M."/>
            <person name="Grigoriev I.V."/>
            <person name="Lynch M."/>
            <person name="Boore J.L."/>
        </authorList>
    </citation>
    <scope>NUCLEOTIDE SEQUENCE [LARGE SCALE GENOMIC DNA]</scope>
</reference>
<organism evidence="5 6">
    <name type="scientific">Daphnia pulex</name>
    <name type="common">Water flea</name>
    <dbReference type="NCBI Taxonomy" id="6669"/>
    <lineage>
        <taxon>Eukaryota</taxon>
        <taxon>Metazoa</taxon>
        <taxon>Ecdysozoa</taxon>
        <taxon>Arthropoda</taxon>
        <taxon>Crustacea</taxon>
        <taxon>Branchiopoda</taxon>
        <taxon>Diplostraca</taxon>
        <taxon>Cladocera</taxon>
        <taxon>Anomopoda</taxon>
        <taxon>Daphniidae</taxon>
        <taxon>Daphnia</taxon>
    </lineage>
</organism>
<proteinExistence type="predicted"/>
<name>E9H3A1_DAPPU</name>
<dbReference type="Proteomes" id="UP000000305">
    <property type="component" value="Unassembled WGS sequence"/>
</dbReference>
<dbReference type="InterPro" id="IPR050822">
    <property type="entry name" value="Cerebellin_Synaptic_Org"/>
</dbReference>